<dbReference type="SMART" id="SM00369">
    <property type="entry name" value="LRR_TYP"/>
    <property type="match status" value="11"/>
</dbReference>
<dbReference type="Pfam" id="PF00560">
    <property type="entry name" value="LRR_1"/>
    <property type="match status" value="6"/>
</dbReference>
<dbReference type="PANTHER" id="PTHR48063">
    <property type="entry name" value="LRR RECEPTOR-LIKE KINASE"/>
    <property type="match status" value="1"/>
</dbReference>
<dbReference type="Pfam" id="PF08263">
    <property type="entry name" value="LRRNT_2"/>
    <property type="match status" value="1"/>
</dbReference>
<evidence type="ECO:0000256" key="4">
    <source>
        <dbReference type="ARBA" id="ARBA00022614"/>
    </source>
</evidence>
<dbReference type="InterPro" id="IPR046956">
    <property type="entry name" value="RLP23-like"/>
</dbReference>
<evidence type="ECO:0000256" key="2">
    <source>
        <dbReference type="ARBA" id="ARBA00009592"/>
    </source>
</evidence>
<evidence type="ECO:0000256" key="1">
    <source>
        <dbReference type="ARBA" id="ARBA00004251"/>
    </source>
</evidence>
<keyword evidence="11" id="KW-0325">Glycoprotein</keyword>
<dbReference type="InterPro" id="IPR003591">
    <property type="entry name" value="Leu-rich_rpt_typical-subtyp"/>
</dbReference>
<evidence type="ECO:0000256" key="8">
    <source>
        <dbReference type="ARBA" id="ARBA00022989"/>
    </source>
</evidence>
<keyword evidence="10" id="KW-0675">Receptor</keyword>
<dbReference type="FunFam" id="3.80.10.10:FF:000095">
    <property type="entry name" value="LRR receptor-like serine/threonine-protein kinase GSO1"/>
    <property type="match status" value="2"/>
</dbReference>
<comment type="similarity">
    <text evidence="2">Belongs to the RLP family.</text>
</comment>
<dbReference type="Pfam" id="PF23598">
    <property type="entry name" value="LRR_14"/>
    <property type="match status" value="1"/>
</dbReference>
<evidence type="ECO:0000313" key="16">
    <source>
        <dbReference type="Proteomes" id="UP000324897"/>
    </source>
</evidence>
<feature type="transmembrane region" description="Helical" evidence="12">
    <location>
        <begin position="878"/>
        <end position="899"/>
    </location>
</feature>
<organism evidence="15 16">
    <name type="scientific">Eragrostis curvula</name>
    <name type="common">weeping love grass</name>
    <dbReference type="NCBI Taxonomy" id="38414"/>
    <lineage>
        <taxon>Eukaryota</taxon>
        <taxon>Viridiplantae</taxon>
        <taxon>Streptophyta</taxon>
        <taxon>Embryophyta</taxon>
        <taxon>Tracheophyta</taxon>
        <taxon>Spermatophyta</taxon>
        <taxon>Magnoliopsida</taxon>
        <taxon>Liliopsida</taxon>
        <taxon>Poales</taxon>
        <taxon>Poaceae</taxon>
        <taxon>PACMAD clade</taxon>
        <taxon>Chloridoideae</taxon>
        <taxon>Eragrostideae</taxon>
        <taxon>Eragrostidinae</taxon>
        <taxon>Eragrostis</taxon>
    </lineage>
</organism>
<dbReference type="InterPro" id="IPR032675">
    <property type="entry name" value="LRR_dom_sf"/>
</dbReference>
<evidence type="ECO:0000256" key="6">
    <source>
        <dbReference type="ARBA" id="ARBA00022729"/>
    </source>
</evidence>
<evidence type="ECO:0000259" key="14">
    <source>
        <dbReference type="Pfam" id="PF23598"/>
    </source>
</evidence>
<reference evidence="15 16" key="1">
    <citation type="journal article" date="2019" name="Sci. Rep.">
        <title>A high-quality genome of Eragrostis curvula grass provides insights into Poaceae evolution and supports new strategies to enhance forage quality.</title>
        <authorList>
            <person name="Carballo J."/>
            <person name="Santos B.A.C.M."/>
            <person name="Zappacosta D."/>
            <person name="Garbus I."/>
            <person name="Selva J.P."/>
            <person name="Gallo C.A."/>
            <person name="Diaz A."/>
            <person name="Albertini E."/>
            <person name="Caccamo M."/>
            <person name="Echenique V."/>
        </authorList>
    </citation>
    <scope>NUCLEOTIDE SEQUENCE [LARGE SCALE GENOMIC DNA]</scope>
    <source>
        <strain evidence="16">cv. Victoria</strain>
        <tissue evidence="15">Leaf</tissue>
    </source>
</reference>
<dbReference type="SUPFAM" id="SSF52058">
    <property type="entry name" value="L domain-like"/>
    <property type="match status" value="3"/>
</dbReference>
<dbReference type="OrthoDB" id="689150at2759"/>
<keyword evidence="9 12" id="KW-0472">Membrane</keyword>
<keyword evidence="6" id="KW-0732">Signal</keyword>
<comment type="caution">
    <text evidence="15">The sequence shown here is derived from an EMBL/GenBank/DDBJ whole genome shotgun (WGS) entry which is preliminary data.</text>
</comment>
<evidence type="ECO:0000256" key="7">
    <source>
        <dbReference type="ARBA" id="ARBA00022737"/>
    </source>
</evidence>
<evidence type="ECO:0000313" key="15">
    <source>
        <dbReference type="EMBL" id="TVU34452.1"/>
    </source>
</evidence>
<gene>
    <name evidence="15" type="ORF">EJB05_16285</name>
</gene>
<keyword evidence="8 12" id="KW-1133">Transmembrane helix</keyword>
<feature type="domain" description="Leucine-rich repeat-containing N-terminal plant-type" evidence="13">
    <location>
        <begin position="5"/>
        <end position="42"/>
    </location>
</feature>
<evidence type="ECO:0000259" key="13">
    <source>
        <dbReference type="Pfam" id="PF08263"/>
    </source>
</evidence>
<keyword evidence="7" id="KW-0677">Repeat</keyword>
<dbReference type="Gramene" id="TVU34452">
    <property type="protein sequence ID" value="TVU34452"/>
    <property type="gene ID" value="EJB05_16285"/>
</dbReference>
<protein>
    <submittedName>
        <fullName evidence="15">Uncharacterized protein</fullName>
    </submittedName>
</protein>
<keyword evidence="3" id="KW-1003">Cell membrane</keyword>
<keyword evidence="4" id="KW-0433">Leucine-rich repeat</keyword>
<evidence type="ECO:0000256" key="12">
    <source>
        <dbReference type="SAM" id="Phobius"/>
    </source>
</evidence>
<accession>A0A5J9VDR2</accession>
<comment type="subcellular location">
    <subcellularLocation>
        <location evidence="1">Cell membrane</location>
        <topology evidence="1">Single-pass type I membrane protein</topology>
    </subcellularLocation>
</comment>
<proteinExistence type="inferred from homology"/>
<dbReference type="Gene3D" id="3.80.10.10">
    <property type="entry name" value="Ribonuclease Inhibitor"/>
    <property type="match status" value="3"/>
</dbReference>
<evidence type="ECO:0000256" key="9">
    <source>
        <dbReference type="ARBA" id="ARBA00023136"/>
    </source>
</evidence>
<feature type="domain" description="Disease resistance R13L4/SHOC-2-like LRR" evidence="14">
    <location>
        <begin position="277"/>
        <end position="476"/>
    </location>
</feature>
<dbReference type="InterPro" id="IPR013210">
    <property type="entry name" value="LRR_N_plant-typ"/>
</dbReference>
<sequence length="938" mass="104755">MGCIASEREALFSFKKSFVDPGGRLSSWRGKECCQWKGVRCNNRTGHVVKLDLRGSRDDSTVNVLRGEMSSSIATLRHLRYLDLSFNYFNNSEIPLFLGTLKNLRYLNLSNVNVGGMVPSQLGNLSHLQYLDLSYGNCPICDYIDLYVLDLSWLQRLPSLKSLGMNNVDLSSVWDWFRWVNMLPNLKSLVLSGCSVSSTVSTILHSNLTHLEILDLSKNPFCSALQHNWFWNLTSTIKELHLSDCGWSGHIPDALANMTGLQALYLGNNYLWGIMPMNLENLCSLQVLDLKSNNINGDIMGRLPECSWSKLHTLDLQGANLTGQLPVWIGNLTRLSYLDISRNMVVGSIPFGIGNMTSLCYLDLSQNMLVGSVPLGIGNLTSLIYLDLSRNKLVSTVPDGIGELGNLTYLSLGVNNFSGVLSKEHFSSLDNLQYLNLSQNSLKLYLDEDWIPPFRLKEGYFGSCDMGPRFPAWLRWQTGINILDISNANINDVLPHWFWAVSSNTSSLYLSRNQLSGDLPTSLQLPFILEMDLSGNTLSGNLPSNLIAPGLNYLLVHNNHFTGTIPLYLFQMPNLMEINLSNNQLSEDFPECQKDNSLTGPYSADLLFMVDLKNNNLSGEFPCFLQNATPLSFLDLSDNKFTGSVPTWIVDKMPNLEVLILRQNMFCGHLPKQLTTLAGLHFLDVAHNNISGSIPSSLAKLTAMTRPYAIGGENYSSDSISTFIKDRELNYTHELTEQIVLIDLSSNSFTGYIPKELYFLKGLLSLNLSRNQLSGAIPSNIGSLRKLESLDLSYNYFTGEIPSSLSDLTFLSSLNLSYNDLSGRIPTGQQLQTLNNLYMYIGNPGLCGPPLLNNCSTNETDQDVNQVHGGEVHDISSLYLSLSTGFMVGIWTVFCTMLFKKTWRIAYFQLFDLLYDKVYVQVALSKAAVVRKFQNVES</sequence>
<dbReference type="InterPro" id="IPR055414">
    <property type="entry name" value="LRR_R13L4/SHOC2-like"/>
</dbReference>
<feature type="non-terminal residue" evidence="15">
    <location>
        <position position="1"/>
    </location>
</feature>
<dbReference type="PANTHER" id="PTHR48063:SF31">
    <property type="entry name" value="OS01G0601700 PROTEIN"/>
    <property type="match status" value="1"/>
</dbReference>
<evidence type="ECO:0000256" key="5">
    <source>
        <dbReference type="ARBA" id="ARBA00022692"/>
    </source>
</evidence>
<evidence type="ECO:0000256" key="10">
    <source>
        <dbReference type="ARBA" id="ARBA00023170"/>
    </source>
</evidence>
<dbReference type="Pfam" id="PF13855">
    <property type="entry name" value="LRR_8"/>
    <property type="match status" value="1"/>
</dbReference>
<dbReference type="FunFam" id="3.80.10.10:FF:001347">
    <property type="entry name" value="LRR receptor-like serine/threonine-protein kinase GSO2"/>
    <property type="match status" value="1"/>
</dbReference>
<evidence type="ECO:0000256" key="3">
    <source>
        <dbReference type="ARBA" id="ARBA00022475"/>
    </source>
</evidence>
<dbReference type="Proteomes" id="UP000324897">
    <property type="component" value="Unassembled WGS sequence"/>
</dbReference>
<dbReference type="EMBL" id="RWGY01000009">
    <property type="protein sequence ID" value="TVU34452.1"/>
    <property type="molecule type" value="Genomic_DNA"/>
</dbReference>
<keyword evidence="5 12" id="KW-0812">Transmembrane</keyword>
<dbReference type="InterPro" id="IPR001611">
    <property type="entry name" value="Leu-rich_rpt"/>
</dbReference>
<keyword evidence="16" id="KW-1185">Reference proteome</keyword>
<evidence type="ECO:0000256" key="11">
    <source>
        <dbReference type="ARBA" id="ARBA00023180"/>
    </source>
</evidence>
<dbReference type="AlphaFoldDB" id="A0A5J9VDR2"/>
<dbReference type="GO" id="GO:0005886">
    <property type="term" value="C:plasma membrane"/>
    <property type="evidence" value="ECO:0007669"/>
    <property type="project" value="UniProtKB-SubCell"/>
</dbReference>
<name>A0A5J9VDR2_9POAL</name>